<protein>
    <submittedName>
        <fullName evidence="1">Uncharacterized protein</fullName>
    </submittedName>
</protein>
<reference evidence="1" key="1">
    <citation type="submission" date="2019-03" db="EMBL/GenBank/DDBJ databases">
        <authorList>
            <person name="Mank J."/>
            <person name="Almeida P."/>
        </authorList>
    </citation>
    <scope>NUCLEOTIDE SEQUENCE</scope>
    <source>
        <strain evidence="1">78183</strain>
    </source>
</reference>
<proteinExistence type="predicted"/>
<sequence>MRHLHVTPGHGENSLSLEEWLGSVGHGKNIHSWWDNCLVLGPLAKKYGNGIAFEFGVPLNTKLADLINDNGWCWPNARPEATVVVQSA</sequence>
<gene>
    <name evidence="1" type="ORF">SVIM_LOCUS322396</name>
</gene>
<organism evidence="1">
    <name type="scientific">Salix viminalis</name>
    <name type="common">Common osier</name>
    <name type="synonym">Basket willow</name>
    <dbReference type="NCBI Taxonomy" id="40686"/>
    <lineage>
        <taxon>Eukaryota</taxon>
        <taxon>Viridiplantae</taxon>
        <taxon>Streptophyta</taxon>
        <taxon>Embryophyta</taxon>
        <taxon>Tracheophyta</taxon>
        <taxon>Spermatophyta</taxon>
        <taxon>Magnoliopsida</taxon>
        <taxon>eudicotyledons</taxon>
        <taxon>Gunneridae</taxon>
        <taxon>Pentapetalae</taxon>
        <taxon>rosids</taxon>
        <taxon>fabids</taxon>
        <taxon>Malpighiales</taxon>
        <taxon>Salicaceae</taxon>
        <taxon>Saliceae</taxon>
        <taxon>Salix</taxon>
    </lineage>
</organism>
<dbReference type="EMBL" id="CAADRP010001707">
    <property type="protein sequence ID" value="VFU48982.1"/>
    <property type="molecule type" value="Genomic_DNA"/>
</dbReference>
<name>A0A6N2MLU2_SALVM</name>
<accession>A0A6N2MLU2</accession>
<evidence type="ECO:0000313" key="1">
    <source>
        <dbReference type="EMBL" id="VFU48982.1"/>
    </source>
</evidence>
<dbReference type="AlphaFoldDB" id="A0A6N2MLU2"/>